<evidence type="ECO:0000259" key="5">
    <source>
        <dbReference type="PROSITE" id="PS51123"/>
    </source>
</evidence>
<evidence type="ECO:0000256" key="3">
    <source>
        <dbReference type="PROSITE-ProRule" id="PRU00473"/>
    </source>
</evidence>
<feature type="signal peptide" evidence="4">
    <location>
        <begin position="1"/>
        <end position="22"/>
    </location>
</feature>
<feature type="domain" description="OmpA-like" evidence="5">
    <location>
        <begin position="139"/>
        <end position="254"/>
    </location>
</feature>
<dbReference type="RefSeq" id="WP_013685703.1">
    <property type="nucleotide sequence ID" value="NC_015321.1"/>
</dbReference>
<dbReference type="Proteomes" id="UP000007463">
    <property type="component" value="Chromosome"/>
</dbReference>
<proteinExistence type="predicted"/>
<dbReference type="InterPro" id="IPR006664">
    <property type="entry name" value="OMP_bac"/>
</dbReference>
<dbReference type="PANTHER" id="PTHR30329:SF20">
    <property type="entry name" value="EXPORTED PROTEIN"/>
    <property type="match status" value="1"/>
</dbReference>
<comment type="subcellular location">
    <subcellularLocation>
        <location evidence="1">Cell outer membrane</location>
    </subcellularLocation>
</comment>
<organism evidence="6 7">
    <name type="scientific">Fluviicola taffensis (strain DSM 16823 / NCIMB 13979 / RW262)</name>
    <dbReference type="NCBI Taxonomy" id="755732"/>
    <lineage>
        <taxon>Bacteria</taxon>
        <taxon>Pseudomonadati</taxon>
        <taxon>Bacteroidota</taxon>
        <taxon>Flavobacteriia</taxon>
        <taxon>Flavobacteriales</taxon>
        <taxon>Crocinitomicaceae</taxon>
        <taxon>Fluviicola</taxon>
    </lineage>
</organism>
<keyword evidence="7" id="KW-1185">Reference proteome</keyword>
<dbReference type="KEGG" id="fte:Fluta_0930"/>
<evidence type="ECO:0000313" key="7">
    <source>
        <dbReference type="Proteomes" id="UP000007463"/>
    </source>
</evidence>
<evidence type="ECO:0000256" key="4">
    <source>
        <dbReference type="SAM" id="SignalP"/>
    </source>
</evidence>
<dbReference type="PRINTS" id="PR01021">
    <property type="entry name" value="OMPADOMAIN"/>
</dbReference>
<dbReference type="STRING" id="755732.Fluta_0930"/>
<dbReference type="OrthoDB" id="9782229at2"/>
<evidence type="ECO:0000256" key="1">
    <source>
        <dbReference type="ARBA" id="ARBA00004442"/>
    </source>
</evidence>
<protein>
    <submittedName>
        <fullName evidence="6">OmpA/MotB domain protein</fullName>
    </submittedName>
</protein>
<dbReference type="GO" id="GO:0009279">
    <property type="term" value="C:cell outer membrane"/>
    <property type="evidence" value="ECO:0007669"/>
    <property type="project" value="UniProtKB-SubCell"/>
</dbReference>
<gene>
    <name evidence="6" type="ordered locus">Fluta_0930</name>
</gene>
<dbReference type="CDD" id="cd07185">
    <property type="entry name" value="OmpA_C-like"/>
    <property type="match status" value="1"/>
</dbReference>
<evidence type="ECO:0000256" key="2">
    <source>
        <dbReference type="ARBA" id="ARBA00023136"/>
    </source>
</evidence>
<keyword evidence="2 3" id="KW-0472">Membrane</keyword>
<accession>F2IK32</accession>
<dbReference type="PANTHER" id="PTHR30329">
    <property type="entry name" value="STATOR ELEMENT OF FLAGELLAR MOTOR COMPLEX"/>
    <property type="match status" value="1"/>
</dbReference>
<dbReference type="InterPro" id="IPR006665">
    <property type="entry name" value="OmpA-like"/>
</dbReference>
<feature type="chain" id="PRO_5003283790" evidence="4">
    <location>
        <begin position="23"/>
        <end position="254"/>
    </location>
</feature>
<name>F2IK32_FLUTR</name>
<dbReference type="InterPro" id="IPR050330">
    <property type="entry name" value="Bact_OuterMem_StrucFunc"/>
</dbReference>
<reference evidence="7" key="2">
    <citation type="submission" date="2011-02" db="EMBL/GenBank/DDBJ databases">
        <title>The complete genome of Fluviicola taffensis DSM 16823.</title>
        <authorList>
            <consortium name="US DOE Joint Genome Institute (JGI-PGF)"/>
            <person name="Lucas S."/>
            <person name="Copeland A."/>
            <person name="Lapidus A."/>
            <person name="Bruce D."/>
            <person name="Goodwin L."/>
            <person name="Pitluck S."/>
            <person name="Kyrpides N."/>
            <person name="Mavromatis K."/>
            <person name="Ivanova N."/>
            <person name="Mikhailova N."/>
            <person name="Pagani I."/>
            <person name="Chertkov O."/>
            <person name="Detter J.C."/>
            <person name="Han C."/>
            <person name="Tapia R."/>
            <person name="Land M."/>
            <person name="Hauser L."/>
            <person name="Markowitz V."/>
            <person name="Cheng J.-F."/>
            <person name="Hugenholtz P."/>
            <person name="Woyke T."/>
            <person name="Wu D."/>
            <person name="Tindall B."/>
            <person name="Pomrenke H.G."/>
            <person name="Brambilla E."/>
            <person name="Klenk H.-P."/>
            <person name="Eisen J.A."/>
        </authorList>
    </citation>
    <scope>NUCLEOTIDE SEQUENCE [LARGE SCALE GENOMIC DNA]</scope>
    <source>
        <strain evidence="7">DSM 16823 / RW262 / RW262</strain>
    </source>
</reference>
<sequence precursor="true">MKGLLYSLFILTPILSFSQVKATSDSLSFYFKLNSHQINFENNRNSETRTILSSLKNQSIVIRSYTDSTGSKEYNIKLAEARLEAVKRFLNKSYPGQFSIQTEVVVGEDLSQKSDAEKRRVDLLISSANSTKKATGKGRTFELGVPIKLEIQFAYGLDAMLPSSYNDIHFLIETLQADKTLFITLAGHVCCGTDSKNLSGMRAERIKQILIMEGSISSSRINAIGFGNKKPLFEDDTEIHRQANRRVEATFYKK</sequence>
<reference evidence="6 7" key="1">
    <citation type="journal article" date="2011" name="Stand. Genomic Sci.">
        <title>Complete genome sequence of the gliding freshwater bacterium Fluviicola taffensis type strain (RW262).</title>
        <authorList>
            <person name="Woyke T."/>
            <person name="Chertkov O."/>
            <person name="Lapidus A."/>
            <person name="Nolan M."/>
            <person name="Lucas S."/>
            <person name="Del Rio T.G."/>
            <person name="Tice H."/>
            <person name="Cheng J.F."/>
            <person name="Tapia R."/>
            <person name="Han C."/>
            <person name="Goodwin L."/>
            <person name="Pitluck S."/>
            <person name="Liolios K."/>
            <person name="Pagani I."/>
            <person name="Ivanova N."/>
            <person name="Huntemann M."/>
            <person name="Mavromatis K."/>
            <person name="Mikhailova N."/>
            <person name="Pati A."/>
            <person name="Chen A."/>
            <person name="Palaniappan K."/>
            <person name="Land M."/>
            <person name="Hauser L."/>
            <person name="Brambilla E.M."/>
            <person name="Rohde M."/>
            <person name="Mwirichia R."/>
            <person name="Sikorski J."/>
            <person name="Tindall B.J."/>
            <person name="Goker M."/>
            <person name="Bristow J."/>
            <person name="Eisen J.A."/>
            <person name="Markowitz V."/>
            <person name="Hugenholtz P."/>
            <person name="Klenk H.P."/>
            <person name="Kyrpides N.C."/>
        </authorList>
    </citation>
    <scope>NUCLEOTIDE SEQUENCE [LARGE SCALE GENOMIC DNA]</scope>
    <source>
        <strain evidence="7">DSM 16823 / RW262 / RW262</strain>
    </source>
</reference>
<dbReference type="InterPro" id="IPR036737">
    <property type="entry name" value="OmpA-like_sf"/>
</dbReference>
<dbReference type="Gene3D" id="3.30.1330.60">
    <property type="entry name" value="OmpA-like domain"/>
    <property type="match status" value="2"/>
</dbReference>
<dbReference type="PROSITE" id="PS51123">
    <property type="entry name" value="OMPA_2"/>
    <property type="match status" value="2"/>
</dbReference>
<feature type="domain" description="OmpA-like" evidence="5">
    <location>
        <begin position="18"/>
        <end position="129"/>
    </location>
</feature>
<keyword evidence="4" id="KW-0732">Signal</keyword>
<dbReference type="SUPFAM" id="SSF103088">
    <property type="entry name" value="OmpA-like"/>
    <property type="match status" value="2"/>
</dbReference>
<dbReference type="eggNOG" id="COG2885">
    <property type="taxonomic scope" value="Bacteria"/>
</dbReference>
<evidence type="ECO:0000313" key="6">
    <source>
        <dbReference type="EMBL" id="AEA42931.1"/>
    </source>
</evidence>
<dbReference type="EMBL" id="CP002542">
    <property type="protein sequence ID" value="AEA42931.1"/>
    <property type="molecule type" value="Genomic_DNA"/>
</dbReference>
<dbReference type="HOGENOM" id="CLU_1114519_0_0_10"/>
<dbReference type="AlphaFoldDB" id="F2IK32"/>
<dbReference type="Pfam" id="PF00691">
    <property type="entry name" value="OmpA"/>
    <property type="match status" value="2"/>
</dbReference>